<dbReference type="PANTHER" id="PTHR30349:SF64">
    <property type="entry name" value="PROPHAGE INTEGRASE INTD-RELATED"/>
    <property type="match status" value="1"/>
</dbReference>
<dbReference type="PROSITE" id="PS51900">
    <property type="entry name" value="CB"/>
    <property type="match status" value="1"/>
</dbReference>
<organism evidence="6 7">
    <name type="scientific">Arcanobacterium hippocoleae</name>
    <dbReference type="NCBI Taxonomy" id="149017"/>
    <lineage>
        <taxon>Bacteria</taxon>
        <taxon>Bacillati</taxon>
        <taxon>Actinomycetota</taxon>
        <taxon>Actinomycetes</taxon>
        <taxon>Actinomycetales</taxon>
        <taxon>Actinomycetaceae</taxon>
        <taxon>Arcanobacterium</taxon>
    </lineage>
</organism>
<evidence type="ECO:0000259" key="4">
    <source>
        <dbReference type="PROSITE" id="PS51898"/>
    </source>
</evidence>
<evidence type="ECO:0000313" key="6">
    <source>
        <dbReference type="EMBL" id="MDR6939217.1"/>
    </source>
</evidence>
<gene>
    <name evidence="6" type="ORF">J2S36_000760</name>
</gene>
<dbReference type="Pfam" id="PF00589">
    <property type="entry name" value="Phage_integrase"/>
    <property type="match status" value="1"/>
</dbReference>
<evidence type="ECO:0000313" key="7">
    <source>
        <dbReference type="Proteomes" id="UP001266099"/>
    </source>
</evidence>
<reference evidence="6 7" key="1">
    <citation type="submission" date="2023-07" db="EMBL/GenBank/DDBJ databases">
        <title>Sequencing the genomes of 1000 actinobacteria strains.</title>
        <authorList>
            <person name="Klenk H.-P."/>
        </authorList>
    </citation>
    <scope>NUCLEOTIDE SEQUENCE [LARGE SCALE GENOMIC DNA]</scope>
    <source>
        <strain evidence="6 7">DSM 15539</strain>
    </source>
</reference>
<accession>A0ABU1T1F9</accession>
<dbReference type="InterPro" id="IPR002104">
    <property type="entry name" value="Integrase_catalytic"/>
</dbReference>
<dbReference type="InterPro" id="IPR013762">
    <property type="entry name" value="Integrase-like_cat_sf"/>
</dbReference>
<proteinExistence type="predicted"/>
<feature type="domain" description="Core-binding (CB)" evidence="5">
    <location>
        <begin position="3"/>
        <end position="88"/>
    </location>
</feature>
<sequence>MRLQMMSVPEGWEEELKLWAIYLNAANKAERTIDTRIRRMRYFARAFNLPPAKVTEEMIFDYCGQKTWAAETRHCAYITLRAFFAWYAEKYKCEDPAKRLPSVRRLVPPPRPTPEDIYIQALEKAESPRTKLILRLAGNLGLRADEISRLHIDDIVPDLFDYSLRINGKGGRIRLLPLVPEMHRALLVQADPITGWIFTGGKDGHLSARWVSKIGANALPGKWTLHTLRHRFGTQSYRKDRDLITVQRLLGHADVSTTQRYVEPPKDAVRNTVISIAI</sequence>
<dbReference type="SUPFAM" id="SSF56349">
    <property type="entry name" value="DNA breaking-rejoining enzymes"/>
    <property type="match status" value="1"/>
</dbReference>
<dbReference type="InterPro" id="IPR011010">
    <property type="entry name" value="DNA_brk_join_enz"/>
</dbReference>
<dbReference type="Gene3D" id="1.10.443.10">
    <property type="entry name" value="Intergrase catalytic core"/>
    <property type="match status" value="1"/>
</dbReference>
<dbReference type="InterPro" id="IPR050090">
    <property type="entry name" value="Tyrosine_recombinase_XerCD"/>
</dbReference>
<evidence type="ECO:0000256" key="3">
    <source>
        <dbReference type="PROSITE-ProRule" id="PRU01248"/>
    </source>
</evidence>
<keyword evidence="7" id="KW-1185">Reference proteome</keyword>
<dbReference type="EMBL" id="JAVDUJ010000001">
    <property type="protein sequence ID" value="MDR6939217.1"/>
    <property type="molecule type" value="Genomic_DNA"/>
</dbReference>
<dbReference type="PANTHER" id="PTHR30349">
    <property type="entry name" value="PHAGE INTEGRASE-RELATED"/>
    <property type="match status" value="1"/>
</dbReference>
<comment type="caution">
    <text evidence="6">The sequence shown here is derived from an EMBL/GenBank/DDBJ whole genome shotgun (WGS) entry which is preliminary data.</text>
</comment>
<dbReference type="Proteomes" id="UP001266099">
    <property type="component" value="Unassembled WGS sequence"/>
</dbReference>
<name>A0ABU1T1F9_9ACTO</name>
<keyword evidence="2" id="KW-0233">DNA recombination</keyword>
<evidence type="ECO:0000256" key="2">
    <source>
        <dbReference type="ARBA" id="ARBA00023172"/>
    </source>
</evidence>
<dbReference type="PROSITE" id="PS51898">
    <property type="entry name" value="TYR_RECOMBINASE"/>
    <property type="match status" value="1"/>
</dbReference>
<dbReference type="InterPro" id="IPR044068">
    <property type="entry name" value="CB"/>
</dbReference>
<evidence type="ECO:0000259" key="5">
    <source>
        <dbReference type="PROSITE" id="PS51900"/>
    </source>
</evidence>
<protein>
    <submittedName>
        <fullName evidence="6">Integrase</fullName>
    </submittedName>
</protein>
<keyword evidence="1 3" id="KW-0238">DNA-binding</keyword>
<evidence type="ECO:0000256" key="1">
    <source>
        <dbReference type="ARBA" id="ARBA00023125"/>
    </source>
</evidence>
<feature type="domain" description="Tyr recombinase" evidence="4">
    <location>
        <begin position="108"/>
        <end position="274"/>
    </location>
</feature>